<evidence type="ECO:0000313" key="7">
    <source>
        <dbReference type="Proteomes" id="UP000270036"/>
    </source>
</evidence>
<sequence>MEHKRLKLFSIIFFTFGISNLYAQESVNAGSGNTFGTGGSGSYSLGQIVYTTNESVTGSSAQGVQQPFEISVLGLGDISFSNNTISIYPNPVADHITILLKDVELSELTYQLLDMQGRKIVGKKIENNSTQIVMNHLPVATYFVKIIKRNRIIKTFKIIKNK</sequence>
<feature type="chain" id="PRO_5019232983" evidence="2">
    <location>
        <begin position="24"/>
        <end position="162"/>
    </location>
</feature>
<feature type="signal peptide" evidence="2">
    <location>
        <begin position="1"/>
        <end position="23"/>
    </location>
</feature>
<dbReference type="Proteomes" id="UP000270036">
    <property type="component" value="Chromosome"/>
</dbReference>
<dbReference type="STRING" id="266748.HY04_07330"/>
<organism evidence="5 7">
    <name type="scientific">Kaistella antarctica</name>
    <dbReference type="NCBI Taxonomy" id="266748"/>
    <lineage>
        <taxon>Bacteria</taxon>
        <taxon>Pseudomonadati</taxon>
        <taxon>Bacteroidota</taxon>
        <taxon>Flavobacteriia</taxon>
        <taxon>Flavobacteriales</taxon>
        <taxon>Weeksellaceae</taxon>
        <taxon>Chryseobacterium group</taxon>
        <taxon>Kaistella</taxon>
    </lineage>
</organism>
<evidence type="ECO:0000313" key="5">
    <source>
        <dbReference type="EMBL" id="VEI01004.1"/>
    </source>
</evidence>
<dbReference type="EMBL" id="LR134441">
    <property type="protein sequence ID" value="VEI01004.1"/>
    <property type="molecule type" value="Genomic_DNA"/>
</dbReference>
<dbReference type="OrthoDB" id="657352at2"/>
<keyword evidence="1 2" id="KW-0732">Signal</keyword>
<dbReference type="NCBIfam" id="TIGR04183">
    <property type="entry name" value="Por_Secre_tail"/>
    <property type="match status" value="1"/>
</dbReference>
<dbReference type="Pfam" id="PF18962">
    <property type="entry name" value="Por_Secre_tail"/>
    <property type="match status" value="1"/>
</dbReference>
<protein>
    <submittedName>
        <fullName evidence="5">Por secretion system C-terminal sorting domain</fullName>
    </submittedName>
</protein>
<evidence type="ECO:0000313" key="6">
    <source>
        <dbReference type="Proteomes" id="UP000028349"/>
    </source>
</evidence>
<proteinExistence type="predicted"/>
<dbReference type="EMBL" id="JPEP01000002">
    <property type="protein sequence ID" value="KEY18322.1"/>
    <property type="molecule type" value="Genomic_DNA"/>
</dbReference>
<gene>
    <name evidence="4" type="ORF">HY04_07330</name>
    <name evidence="5" type="ORF">NCTC13489_02475</name>
</gene>
<dbReference type="AlphaFoldDB" id="A0A448NTY4"/>
<dbReference type="RefSeq" id="WP_034718605.1">
    <property type="nucleotide sequence ID" value="NZ_FOIX01000001.1"/>
</dbReference>
<dbReference type="KEGG" id="cant:NCTC13489_02475"/>
<evidence type="ECO:0000313" key="4">
    <source>
        <dbReference type="EMBL" id="KEY18322.1"/>
    </source>
</evidence>
<accession>A0A448NTY4</accession>
<dbReference type="Proteomes" id="UP000028349">
    <property type="component" value="Unassembled WGS sequence"/>
</dbReference>
<reference evidence="4 6" key="1">
    <citation type="submission" date="2014-07" db="EMBL/GenBank/DDBJ databases">
        <authorList>
            <person name="Pisani N.G."/>
            <person name="Newman J.D."/>
        </authorList>
    </citation>
    <scope>NUCLEOTIDE SEQUENCE [LARGE SCALE GENOMIC DNA]</scope>
    <source>
        <strain evidence="4 6">LMG 24720</strain>
    </source>
</reference>
<evidence type="ECO:0000256" key="1">
    <source>
        <dbReference type="ARBA" id="ARBA00022729"/>
    </source>
</evidence>
<feature type="domain" description="Secretion system C-terminal sorting" evidence="3">
    <location>
        <begin position="87"/>
        <end position="156"/>
    </location>
</feature>
<evidence type="ECO:0000256" key="2">
    <source>
        <dbReference type="SAM" id="SignalP"/>
    </source>
</evidence>
<name>A0A448NTY4_9FLAO</name>
<evidence type="ECO:0000259" key="3">
    <source>
        <dbReference type="Pfam" id="PF18962"/>
    </source>
</evidence>
<reference evidence="5 7" key="2">
    <citation type="submission" date="2018-12" db="EMBL/GenBank/DDBJ databases">
        <authorList>
            <consortium name="Pathogen Informatics"/>
        </authorList>
    </citation>
    <scope>NUCLEOTIDE SEQUENCE [LARGE SCALE GENOMIC DNA]</scope>
    <source>
        <strain evidence="5 7">NCTC13489</strain>
    </source>
</reference>
<dbReference type="InterPro" id="IPR026444">
    <property type="entry name" value="Secre_tail"/>
</dbReference>
<keyword evidence="6" id="KW-1185">Reference proteome</keyword>